<dbReference type="STRING" id="1167006.UWK_01948"/>
<dbReference type="KEGG" id="dsf:UWK_01948"/>
<evidence type="ECO:0000256" key="7">
    <source>
        <dbReference type="ARBA" id="ARBA00023065"/>
    </source>
</evidence>
<feature type="transmembrane region" description="Helical" evidence="11">
    <location>
        <begin position="289"/>
        <end position="308"/>
    </location>
</feature>
<feature type="transmembrane region" description="Helical" evidence="11">
    <location>
        <begin position="373"/>
        <end position="394"/>
    </location>
</feature>
<proteinExistence type="inferred from homology"/>
<keyword evidence="9" id="KW-0739">Sodium transport</keyword>
<evidence type="ECO:0000256" key="10">
    <source>
        <dbReference type="ARBA" id="ARBA00025753"/>
    </source>
</evidence>
<feature type="transmembrane region" description="Helical" evidence="11">
    <location>
        <begin position="314"/>
        <end position="331"/>
    </location>
</feature>
<organism evidence="13 14">
    <name type="scientific">Desulfocapsa sulfexigens (strain DSM 10523 / SB164P1)</name>
    <dbReference type="NCBI Taxonomy" id="1167006"/>
    <lineage>
        <taxon>Bacteria</taxon>
        <taxon>Pseudomonadati</taxon>
        <taxon>Thermodesulfobacteriota</taxon>
        <taxon>Desulfobulbia</taxon>
        <taxon>Desulfobulbales</taxon>
        <taxon>Desulfocapsaceae</taxon>
        <taxon>Desulfocapsa</taxon>
    </lineage>
</organism>
<keyword evidence="7" id="KW-0406">Ion transport</keyword>
<feature type="transmembrane region" description="Helical" evidence="11">
    <location>
        <begin position="242"/>
        <end position="268"/>
    </location>
</feature>
<gene>
    <name evidence="13" type="ordered locus">UWK_01948</name>
</gene>
<dbReference type="AlphaFoldDB" id="M1P4W5"/>
<feature type="transmembrane region" description="Helical" evidence="11">
    <location>
        <begin position="187"/>
        <end position="202"/>
    </location>
</feature>
<dbReference type="GO" id="GO:0006814">
    <property type="term" value="P:sodium ion transport"/>
    <property type="evidence" value="ECO:0007669"/>
    <property type="project" value="UniProtKB-KW"/>
</dbReference>
<comment type="subcellular location">
    <subcellularLocation>
        <location evidence="1">Membrane</location>
        <topology evidence="1">Multi-pass membrane protein</topology>
    </subcellularLocation>
</comment>
<feature type="transmembrane region" description="Helical" evidence="11">
    <location>
        <begin position="34"/>
        <end position="53"/>
    </location>
</feature>
<comment type="similarity">
    <text evidence="10">Belongs to the NhaD Na(+)/H(+) (TC 2.A.62) antiporter family.</text>
</comment>
<feature type="transmembrane region" description="Helical" evidence="11">
    <location>
        <begin position="480"/>
        <end position="498"/>
    </location>
</feature>
<evidence type="ECO:0000256" key="6">
    <source>
        <dbReference type="ARBA" id="ARBA00023053"/>
    </source>
</evidence>
<dbReference type="PANTHER" id="PTHR43269">
    <property type="entry name" value="SODIUM/PROTON ANTIPORTER 1-RELATED"/>
    <property type="match status" value="1"/>
</dbReference>
<dbReference type="NCBIfam" id="NF038006">
    <property type="entry name" value="NhaD_1"/>
    <property type="match status" value="1"/>
</dbReference>
<dbReference type="Pfam" id="PF03600">
    <property type="entry name" value="CitMHS"/>
    <property type="match status" value="1"/>
</dbReference>
<keyword evidence="6" id="KW-0915">Sodium</keyword>
<evidence type="ECO:0000313" key="13">
    <source>
        <dbReference type="EMBL" id="AGF78498.1"/>
    </source>
</evidence>
<evidence type="ECO:0000256" key="8">
    <source>
        <dbReference type="ARBA" id="ARBA00023136"/>
    </source>
</evidence>
<evidence type="ECO:0000256" key="11">
    <source>
        <dbReference type="SAM" id="Phobius"/>
    </source>
</evidence>
<evidence type="ECO:0000256" key="2">
    <source>
        <dbReference type="ARBA" id="ARBA00022448"/>
    </source>
</evidence>
<evidence type="ECO:0000313" key="14">
    <source>
        <dbReference type="Proteomes" id="UP000011721"/>
    </source>
</evidence>
<dbReference type="HOGENOM" id="CLU_029697_0_0_7"/>
<evidence type="ECO:0000256" key="5">
    <source>
        <dbReference type="ARBA" id="ARBA00022989"/>
    </source>
</evidence>
<reference evidence="14" key="1">
    <citation type="journal article" date="2013" name="Stand. Genomic Sci.">
        <title>Complete genome sequence of Desulfocapsa sulfexigens, a marine deltaproteobacterium specialized in disproportionating inorganic sulfur compounds.</title>
        <authorList>
            <person name="Finster K.W."/>
            <person name="Kjeldsen K.U."/>
            <person name="Kube M."/>
            <person name="Reinhardt R."/>
            <person name="Mussmann M."/>
            <person name="Amann R."/>
            <person name="Schreiber L."/>
        </authorList>
    </citation>
    <scope>NUCLEOTIDE SEQUENCE [LARGE SCALE GENOMIC DNA]</scope>
    <source>
        <strain evidence="14">DSM 10523 / SB164P1</strain>
    </source>
</reference>
<feature type="transmembrane region" description="Helical" evidence="11">
    <location>
        <begin position="158"/>
        <end position="181"/>
    </location>
</feature>
<keyword evidence="8 11" id="KW-0472">Membrane</keyword>
<accession>M1P4W5</accession>
<dbReference type="EMBL" id="CP003985">
    <property type="protein sequence ID" value="AGF78498.1"/>
    <property type="molecule type" value="Genomic_DNA"/>
</dbReference>
<dbReference type="GO" id="GO:0016020">
    <property type="term" value="C:membrane"/>
    <property type="evidence" value="ECO:0007669"/>
    <property type="project" value="UniProtKB-SubCell"/>
</dbReference>
<keyword evidence="2" id="KW-0813">Transport</keyword>
<evidence type="ECO:0000256" key="4">
    <source>
        <dbReference type="ARBA" id="ARBA00022692"/>
    </source>
</evidence>
<evidence type="ECO:0000259" key="12">
    <source>
        <dbReference type="Pfam" id="PF03600"/>
    </source>
</evidence>
<evidence type="ECO:0000256" key="3">
    <source>
        <dbReference type="ARBA" id="ARBA00022449"/>
    </source>
</evidence>
<dbReference type="InterPro" id="IPR004680">
    <property type="entry name" value="Cit_transptr-like_dom"/>
</dbReference>
<feature type="domain" description="Citrate transporter-like" evidence="12">
    <location>
        <begin position="89"/>
        <end position="448"/>
    </location>
</feature>
<feature type="transmembrane region" description="Helical" evidence="11">
    <location>
        <begin position="65"/>
        <end position="83"/>
    </location>
</feature>
<sequence>MADYTELYKGIICQDSFKECVKGGSVLMKVFYRLLLPLLVVPGIPGLAMAAGAAGGDYIDLTTSWVGYASLLIFVVAYGFVMAEEYTHMRKSKPVLLAAGIIWGIIGWVYASHGFTHAAEMAVRHNILEYAELFLFLLVAMTYINAMEERQIFEALRVRLVCAGFSLRKIFWLTGVLAFFISPVADNLTTALLMCAVVMAIGKDNVKFVSLACINIVVAANAGGAFSPFGDITTLMVWQKGIVSFGTFFNLFIPSVVNWLVPAVIMSFAVPKIQPETCEINVKLKRGSYVVMGLFLLTICTAVCFHNFLHLPPMMGMMTGLAYLKLYGFYLKKTHKTKGQQYRRRQGEEDEQIGDIVAFDVFRNIARAEWDTLMFFYGVILCVGGLGFIGYLAVVSKIMYISWGATSANILVGFLSAIVDNIPVMFAVLSMQPDMSMGQWLLVTLTAGVGGSMLSIGSAAGVALMGQARGMYTFGGHLKWAPAIALGYFASIAVHFFVNSRFF</sequence>
<dbReference type="GO" id="GO:0015297">
    <property type="term" value="F:antiporter activity"/>
    <property type="evidence" value="ECO:0007669"/>
    <property type="project" value="UniProtKB-KW"/>
</dbReference>
<keyword evidence="4 11" id="KW-0812">Transmembrane</keyword>
<feature type="transmembrane region" description="Helical" evidence="11">
    <location>
        <begin position="209"/>
        <end position="230"/>
    </location>
</feature>
<keyword evidence="3" id="KW-0050">Antiport</keyword>
<dbReference type="Proteomes" id="UP000011721">
    <property type="component" value="Chromosome"/>
</dbReference>
<dbReference type="PATRIC" id="fig|1167006.5.peg.2134"/>
<keyword evidence="14" id="KW-1185">Reference proteome</keyword>
<keyword evidence="5 11" id="KW-1133">Transmembrane helix</keyword>
<evidence type="ECO:0000256" key="1">
    <source>
        <dbReference type="ARBA" id="ARBA00004141"/>
    </source>
</evidence>
<protein>
    <submittedName>
        <fullName evidence="13">Na+/H+ antiporter NhaD-like permease</fullName>
    </submittedName>
</protein>
<name>M1P4W5_DESSD</name>
<dbReference type="PANTHER" id="PTHR43269:SF2">
    <property type="entry name" value="SODIUM_PROTON ANTIPORTER 1-RELATED"/>
    <property type="match status" value="1"/>
</dbReference>
<dbReference type="InterPro" id="IPR045016">
    <property type="entry name" value="NhaD-like"/>
</dbReference>
<evidence type="ECO:0000256" key="9">
    <source>
        <dbReference type="ARBA" id="ARBA00023201"/>
    </source>
</evidence>
<feature type="transmembrane region" description="Helical" evidence="11">
    <location>
        <begin position="95"/>
        <end position="115"/>
    </location>
</feature>
<dbReference type="eggNOG" id="COG1055">
    <property type="taxonomic scope" value="Bacteria"/>
</dbReference>
<feature type="transmembrane region" description="Helical" evidence="11">
    <location>
        <begin position="440"/>
        <end position="460"/>
    </location>
</feature>
<feature type="transmembrane region" description="Helical" evidence="11">
    <location>
        <begin position="127"/>
        <end position="146"/>
    </location>
</feature>